<dbReference type="Gene3D" id="2.60.40.420">
    <property type="entry name" value="Cupredoxins - blue copper proteins"/>
    <property type="match status" value="1"/>
</dbReference>
<dbReference type="InterPro" id="IPR028096">
    <property type="entry name" value="EfeO_Cupredoxin"/>
</dbReference>
<evidence type="ECO:0000313" key="3">
    <source>
        <dbReference type="EMBL" id="BDS13283.1"/>
    </source>
</evidence>
<evidence type="ECO:0000259" key="2">
    <source>
        <dbReference type="Pfam" id="PF13473"/>
    </source>
</evidence>
<gene>
    <name evidence="3" type="ORF">AsAng_0040130</name>
</gene>
<evidence type="ECO:0000313" key="4">
    <source>
        <dbReference type="Proteomes" id="UP001060919"/>
    </source>
</evidence>
<keyword evidence="1" id="KW-0732">Signal</keyword>
<name>A0A915YHQ8_9BACT</name>
<protein>
    <submittedName>
        <fullName evidence="3">Cupredoxin domain-containing protein</fullName>
    </submittedName>
</protein>
<proteinExistence type="predicted"/>
<feature type="domain" description="EfeO-type cupredoxin-like" evidence="2">
    <location>
        <begin position="11"/>
        <end position="123"/>
    </location>
</feature>
<accession>A0A915YHQ8</accession>
<dbReference type="Pfam" id="PF13473">
    <property type="entry name" value="Cupredoxin_1"/>
    <property type="match status" value="1"/>
</dbReference>
<feature type="chain" id="PRO_5037892588" evidence="1">
    <location>
        <begin position="22"/>
        <end position="124"/>
    </location>
</feature>
<sequence>MKNKLVAILFLLVAVVNFGYAQEHTSSSVIKLEQTPGKFTVQSLTLEAGTYQFEIANKGINHEVGFVIAPKGKPEQKYHIKEGYVQKTIKAGETSLTKQVSLEKGEYIYFCPLNPTPHYTLIVQ</sequence>
<reference evidence="3" key="1">
    <citation type="submission" date="2022-09" db="EMBL/GenBank/DDBJ databases">
        <title>Aureispira anguillicida sp. nov., isolated from Leptocephalus of Japanese eel Anguilla japonica.</title>
        <authorList>
            <person name="Yuasa K."/>
            <person name="Mekata T."/>
            <person name="Ikunari K."/>
        </authorList>
    </citation>
    <scope>NUCLEOTIDE SEQUENCE</scope>
    <source>
        <strain evidence="3">EL160426</strain>
    </source>
</reference>
<dbReference type="KEGG" id="aup:AsAng_0040130"/>
<dbReference type="AlphaFoldDB" id="A0A915YHQ8"/>
<dbReference type="RefSeq" id="WP_264788570.1">
    <property type="nucleotide sequence ID" value="NZ_AP026867.1"/>
</dbReference>
<feature type="signal peptide" evidence="1">
    <location>
        <begin position="1"/>
        <end position="21"/>
    </location>
</feature>
<dbReference type="EMBL" id="AP026867">
    <property type="protein sequence ID" value="BDS13283.1"/>
    <property type="molecule type" value="Genomic_DNA"/>
</dbReference>
<dbReference type="Proteomes" id="UP001060919">
    <property type="component" value="Chromosome"/>
</dbReference>
<keyword evidence="4" id="KW-1185">Reference proteome</keyword>
<dbReference type="SUPFAM" id="SSF49503">
    <property type="entry name" value="Cupredoxins"/>
    <property type="match status" value="1"/>
</dbReference>
<evidence type="ECO:0000256" key="1">
    <source>
        <dbReference type="SAM" id="SignalP"/>
    </source>
</evidence>
<organism evidence="3 4">
    <name type="scientific">Aureispira anguillae</name>
    <dbReference type="NCBI Taxonomy" id="2864201"/>
    <lineage>
        <taxon>Bacteria</taxon>
        <taxon>Pseudomonadati</taxon>
        <taxon>Bacteroidota</taxon>
        <taxon>Saprospiria</taxon>
        <taxon>Saprospirales</taxon>
        <taxon>Saprospiraceae</taxon>
        <taxon>Aureispira</taxon>
    </lineage>
</organism>
<dbReference type="InterPro" id="IPR008972">
    <property type="entry name" value="Cupredoxin"/>
</dbReference>